<dbReference type="OrthoDB" id="1001765at2759"/>
<comment type="caution">
    <text evidence="2">The sequence shown here is derived from an EMBL/GenBank/DDBJ whole genome shotgun (WGS) entry which is preliminary data.</text>
</comment>
<sequence length="207" mass="22666">MKTFALVAPFVFLAISAVRGTPLVGNVRRGTSDTALTQTQALQFALTLEHLENAYYTEALAKFSKADFLKAGYKDWQYGRLTQIADHEATHVKFLTTTLGADAVDADEYNFQYTTPGDVFKTSLMLERVGTAAYLGAAHFLTDPNVITAAGAILTTEARQASWTNSAVFMREGWPGPYETPLTPNQVYTIASQFITNSPQTNPELPV</sequence>
<dbReference type="PANTHER" id="PTHR38705">
    <property type="entry name" value="PROTEIN RDS1"/>
    <property type="match status" value="1"/>
</dbReference>
<accession>A0A4S4KIT3</accession>
<dbReference type="Proteomes" id="UP000308199">
    <property type="component" value="Unassembled WGS sequence"/>
</dbReference>
<reference evidence="2 3" key="1">
    <citation type="submission" date="2019-02" db="EMBL/GenBank/DDBJ databases">
        <title>Genome sequencing of the rare red list fungi Phellinidium pouzarii.</title>
        <authorList>
            <person name="Buettner E."/>
            <person name="Kellner H."/>
        </authorList>
    </citation>
    <scope>NUCLEOTIDE SEQUENCE [LARGE SCALE GENOMIC DNA]</scope>
    <source>
        <strain evidence="2 3">DSM 108285</strain>
    </source>
</reference>
<dbReference type="CDD" id="cd00657">
    <property type="entry name" value="Ferritin_like"/>
    <property type="match status" value="1"/>
</dbReference>
<evidence type="ECO:0000256" key="1">
    <source>
        <dbReference type="SAM" id="SignalP"/>
    </source>
</evidence>
<name>A0A4S4KIT3_9AGAM</name>
<feature type="non-terminal residue" evidence="2">
    <location>
        <position position="207"/>
    </location>
</feature>
<dbReference type="InterPro" id="IPR039254">
    <property type="entry name" value="Rds1"/>
</dbReference>
<gene>
    <name evidence="2" type="ORF">EW145_g7483</name>
</gene>
<keyword evidence="3" id="KW-1185">Reference proteome</keyword>
<dbReference type="SUPFAM" id="SSF47240">
    <property type="entry name" value="Ferritin-like"/>
    <property type="match status" value="1"/>
</dbReference>
<keyword evidence="1" id="KW-0732">Signal</keyword>
<dbReference type="EMBL" id="SGPK01000758">
    <property type="protein sequence ID" value="THG98083.1"/>
    <property type="molecule type" value="Genomic_DNA"/>
</dbReference>
<proteinExistence type="predicted"/>
<dbReference type="AlphaFoldDB" id="A0A4S4KIT3"/>
<feature type="chain" id="PRO_5020228696" description="Ferritin-like diiron domain-containing protein" evidence="1">
    <location>
        <begin position="21"/>
        <end position="207"/>
    </location>
</feature>
<dbReference type="PANTHER" id="PTHR38705:SF1">
    <property type="entry name" value="PROTEIN RDS1"/>
    <property type="match status" value="1"/>
</dbReference>
<dbReference type="InterPro" id="IPR009078">
    <property type="entry name" value="Ferritin-like_SF"/>
</dbReference>
<organism evidence="2 3">
    <name type="scientific">Phellinidium pouzarii</name>
    <dbReference type="NCBI Taxonomy" id="167371"/>
    <lineage>
        <taxon>Eukaryota</taxon>
        <taxon>Fungi</taxon>
        <taxon>Dikarya</taxon>
        <taxon>Basidiomycota</taxon>
        <taxon>Agaricomycotina</taxon>
        <taxon>Agaricomycetes</taxon>
        <taxon>Hymenochaetales</taxon>
        <taxon>Hymenochaetaceae</taxon>
        <taxon>Phellinidium</taxon>
    </lineage>
</organism>
<evidence type="ECO:0008006" key="4">
    <source>
        <dbReference type="Google" id="ProtNLM"/>
    </source>
</evidence>
<evidence type="ECO:0000313" key="3">
    <source>
        <dbReference type="Proteomes" id="UP000308199"/>
    </source>
</evidence>
<dbReference type="Pfam" id="PF13668">
    <property type="entry name" value="Ferritin_2"/>
    <property type="match status" value="1"/>
</dbReference>
<evidence type="ECO:0000313" key="2">
    <source>
        <dbReference type="EMBL" id="THG98083.1"/>
    </source>
</evidence>
<protein>
    <recommendedName>
        <fullName evidence="4">Ferritin-like diiron domain-containing protein</fullName>
    </recommendedName>
</protein>
<feature type="signal peptide" evidence="1">
    <location>
        <begin position="1"/>
        <end position="20"/>
    </location>
</feature>